<comment type="caution">
    <text evidence="10">The sequence shown here is derived from an EMBL/GenBank/DDBJ whole genome shotgun (WGS) entry which is preliminary data.</text>
</comment>
<gene>
    <name evidence="10" type="ORF">ACFOWX_13025</name>
</gene>
<organism evidence="10 11">
    <name type="scientific">Sphingorhabdus arenilitoris</name>
    <dbReference type="NCBI Taxonomy" id="1490041"/>
    <lineage>
        <taxon>Bacteria</taxon>
        <taxon>Pseudomonadati</taxon>
        <taxon>Pseudomonadota</taxon>
        <taxon>Alphaproteobacteria</taxon>
        <taxon>Sphingomonadales</taxon>
        <taxon>Sphingomonadaceae</taxon>
        <taxon>Sphingorhabdus</taxon>
    </lineage>
</organism>
<dbReference type="InterPro" id="IPR009075">
    <property type="entry name" value="AcylCo_DH/oxidase_C"/>
</dbReference>
<proteinExistence type="inferred from homology"/>
<sequence>MSATASKPTAQELADFEAQCDAWFADNVVADPGFMLPLTFMEVSTDQQFDFLREWQRKVYEAGYFGMSWPTEYGGHGMHPAYQRIATRIMKSHDAPIMINAIANGWTGPLLLDIGREEDKRRFIKPMLSAEEIWCQGFSEPEHGSDLGSAQTKAVRDGDEYVINGSKIWTSLGDRADYMILLARTSNDAGQSKYAGLSFFLAPMKIPGVETRRLKKLTGEYGFTQCFFTDARIPASGLMGEEGQGWNIAMKTLEYERGAKVNPVGGYFVKEMDVMRVVDLAREARRGGKPVLDDPVMRDKLVDYMIDIQALNLNNQRRRMAPLNQDKPMGLALMNKLARTELVRELTEFSLQFQGTRAGYYVGDEAAQDDGYWHRAYLNSFSATIGGGTSEIQRNIIGEHVLGLPKTR</sequence>
<name>A0ABV8RJB0_9SPHN</name>
<dbReference type="Pfam" id="PF02771">
    <property type="entry name" value="Acyl-CoA_dh_N"/>
    <property type="match status" value="1"/>
</dbReference>
<dbReference type="InterPro" id="IPR036250">
    <property type="entry name" value="AcylCo_DH-like_C"/>
</dbReference>
<keyword evidence="4 6" id="KW-0274">FAD</keyword>
<dbReference type="SUPFAM" id="SSF47203">
    <property type="entry name" value="Acyl-CoA dehydrogenase C-terminal domain-like"/>
    <property type="match status" value="1"/>
</dbReference>
<protein>
    <submittedName>
        <fullName evidence="10">Acyl-CoA dehydrogenase family protein</fullName>
    </submittedName>
</protein>
<comment type="similarity">
    <text evidence="2 6">Belongs to the acyl-CoA dehydrogenase family.</text>
</comment>
<reference evidence="11" key="1">
    <citation type="journal article" date="2019" name="Int. J. Syst. Evol. Microbiol.">
        <title>The Global Catalogue of Microorganisms (GCM) 10K type strain sequencing project: providing services to taxonomists for standard genome sequencing and annotation.</title>
        <authorList>
            <consortium name="The Broad Institute Genomics Platform"/>
            <consortium name="The Broad Institute Genome Sequencing Center for Infectious Disease"/>
            <person name="Wu L."/>
            <person name="Ma J."/>
        </authorList>
    </citation>
    <scope>NUCLEOTIDE SEQUENCE [LARGE SCALE GENOMIC DNA]</scope>
    <source>
        <strain evidence="11">CECT 8531</strain>
    </source>
</reference>
<evidence type="ECO:0000256" key="2">
    <source>
        <dbReference type="ARBA" id="ARBA00009347"/>
    </source>
</evidence>
<keyword evidence="3 6" id="KW-0285">Flavoprotein</keyword>
<evidence type="ECO:0000313" key="10">
    <source>
        <dbReference type="EMBL" id="MFC4293340.1"/>
    </source>
</evidence>
<dbReference type="Gene3D" id="2.40.110.10">
    <property type="entry name" value="Butyryl-CoA Dehydrogenase, subunit A, domain 2"/>
    <property type="match status" value="1"/>
</dbReference>
<evidence type="ECO:0000259" key="8">
    <source>
        <dbReference type="Pfam" id="PF02770"/>
    </source>
</evidence>
<evidence type="ECO:0000256" key="1">
    <source>
        <dbReference type="ARBA" id="ARBA00001974"/>
    </source>
</evidence>
<dbReference type="Gene3D" id="1.20.140.10">
    <property type="entry name" value="Butyryl-CoA Dehydrogenase, subunit A, domain 3"/>
    <property type="match status" value="1"/>
</dbReference>
<dbReference type="PANTHER" id="PTHR43292">
    <property type="entry name" value="ACYL-COA DEHYDROGENASE"/>
    <property type="match status" value="1"/>
</dbReference>
<keyword evidence="11" id="KW-1185">Reference proteome</keyword>
<dbReference type="InterPro" id="IPR046373">
    <property type="entry name" value="Acyl-CoA_Oxase/DH_mid-dom_sf"/>
</dbReference>
<dbReference type="Pfam" id="PF00441">
    <property type="entry name" value="Acyl-CoA_dh_1"/>
    <property type="match status" value="1"/>
</dbReference>
<feature type="domain" description="Acyl-CoA oxidase/dehydrogenase middle" evidence="8">
    <location>
        <begin position="135"/>
        <end position="223"/>
    </location>
</feature>
<evidence type="ECO:0000256" key="3">
    <source>
        <dbReference type="ARBA" id="ARBA00022630"/>
    </source>
</evidence>
<evidence type="ECO:0000256" key="4">
    <source>
        <dbReference type="ARBA" id="ARBA00022827"/>
    </source>
</evidence>
<feature type="domain" description="Acyl-CoA dehydrogenase/oxidase N-terminal" evidence="9">
    <location>
        <begin position="46"/>
        <end position="131"/>
    </location>
</feature>
<feature type="domain" description="Acyl-CoA dehydrogenase/oxidase C-terminal" evidence="7">
    <location>
        <begin position="243"/>
        <end position="402"/>
    </location>
</feature>
<dbReference type="InterPro" id="IPR009100">
    <property type="entry name" value="AcylCoA_DH/oxidase_NM_dom_sf"/>
</dbReference>
<dbReference type="Pfam" id="PF02770">
    <property type="entry name" value="Acyl-CoA_dh_M"/>
    <property type="match status" value="1"/>
</dbReference>
<dbReference type="InterPro" id="IPR052161">
    <property type="entry name" value="Mycobact_Acyl-CoA_DH"/>
</dbReference>
<dbReference type="EMBL" id="JBHSDH010000013">
    <property type="protein sequence ID" value="MFC4293340.1"/>
    <property type="molecule type" value="Genomic_DNA"/>
</dbReference>
<dbReference type="InterPro" id="IPR006091">
    <property type="entry name" value="Acyl-CoA_Oxase/DH_mid-dom"/>
</dbReference>
<dbReference type="InterPro" id="IPR037069">
    <property type="entry name" value="AcylCoA_DH/ox_N_sf"/>
</dbReference>
<dbReference type="Proteomes" id="UP001595887">
    <property type="component" value="Unassembled WGS sequence"/>
</dbReference>
<dbReference type="Gene3D" id="1.10.540.10">
    <property type="entry name" value="Acyl-CoA dehydrogenase/oxidase, N-terminal domain"/>
    <property type="match status" value="1"/>
</dbReference>
<evidence type="ECO:0000256" key="5">
    <source>
        <dbReference type="ARBA" id="ARBA00023002"/>
    </source>
</evidence>
<dbReference type="InterPro" id="IPR013786">
    <property type="entry name" value="AcylCoA_DH/ox_N"/>
</dbReference>
<accession>A0ABV8RJB0</accession>
<keyword evidence="5 6" id="KW-0560">Oxidoreductase</keyword>
<evidence type="ECO:0000259" key="9">
    <source>
        <dbReference type="Pfam" id="PF02771"/>
    </source>
</evidence>
<evidence type="ECO:0000259" key="7">
    <source>
        <dbReference type="Pfam" id="PF00441"/>
    </source>
</evidence>
<evidence type="ECO:0000256" key="6">
    <source>
        <dbReference type="RuleBase" id="RU362125"/>
    </source>
</evidence>
<evidence type="ECO:0000313" key="11">
    <source>
        <dbReference type="Proteomes" id="UP001595887"/>
    </source>
</evidence>
<dbReference type="SUPFAM" id="SSF56645">
    <property type="entry name" value="Acyl-CoA dehydrogenase NM domain-like"/>
    <property type="match status" value="1"/>
</dbReference>
<dbReference type="RefSeq" id="WP_381424800.1">
    <property type="nucleotide sequence ID" value="NZ_JBHSDH010000013.1"/>
</dbReference>
<comment type="cofactor">
    <cofactor evidence="1 6">
        <name>FAD</name>
        <dbReference type="ChEBI" id="CHEBI:57692"/>
    </cofactor>
</comment>
<dbReference type="PANTHER" id="PTHR43292:SF4">
    <property type="entry name" value="ACYL-COA DEHYDROGENASE FADE34"/>
    <property type="match status" value="1"/>
</dbReference>